<dbReference type="Gene3D" id="3.50.50.60">
    <property type="entry name" value="FAD/NAD(P)-binding domain"/>
    <property type="match status" value="1"/>
</dbReference>
<dbReference type="InParanoid" id="A0A1B7NFW1"/>
<evidence type="ECO:0000259" key="6">
    <source>
        <dbReference type="Pfam" id="PF01494"/>
    </source>
</evidence>
<evidence type="ECO:0000256" key="5">
    <source>
        <dbReference type="ARBA" id="ARBA00049364"/>
    </source>
</evidence>
<dbReference type="AlphaFoldDB" id="A0A1B7NFW1"/>
<keyword evidence="3" id="KW-0274">FAD</keyword>
<evidence type="ECO:0000256" key="1">
    <source>
        <dbReference type="ARBA" id="ARBA00005706"/>
    </source>
</evidence>
<dbReference type="InterPro" id="IPR002938">
    <property type="entry name" value="FAD-bd"/>
</dbReference>
<evidence type="ECO:0000256" key="4">
    <source>
        <dbReference type="ARBA" id="ARBA00023002"/>
    </source>
</evidence>
<dbReference type="PRINTS" id="PR00420">
    <property type="entry name" value="RNGMNOXGNASE"/>
</dbReference>
<evidence type="ECO:0000313" key="7">
    <source>
        <dbReference type="EMBL" id="OAX43680.1"/>
    </source>
</evidence>
<dbReference type="GO" id="GO:0071949">
    <property type="term" value="F:FAD binding"/>
    <property type="evidence" value="ECO:0007669"/>
    <property type="project" value="InterPro"/>
</dbReference>
<dbReference type="STRING" id="1314800.A0A1B7NFW1"/>
<dbReference type="EMBL" id="KV448134">
    <property type="protein sequence ID" value="OAX43680.1"/>
    <property type="molecule type" value="Genomic_DNA"/>
</dbReference>
<dbReference type="PANTHER" id="PTHR43747">
    <property type="entry name" value="FAD-BINDING PROTEIN"/>
    <property type="match status" value="1"/>
</dbReference>
<reference evidence="7 8" key="1">
    <citation type="submission" date="2016-06" db="EMBL/GenBank/DDBJ databases">
        <title>Comparative genomics of the ectomycorrhizal sister species Rhizopogon vinicolor and Rhizopogon vesiculosus (Basidiomycota: Boletales) reveals a divergence of the mating type B locus.</title>
        <authorList>
            <consortium name="DOE Joint Genome Institute"/>
            <person name="Mujic A.B."/>
            <person name="Kuo A."/>
            <person name="Tritt A."/>
            <person name="Lipzen A."/>
            <person name="Chen C."/>
            <person name="Johnson J."/>
            <person name="Sharma A."/>
            <person name="Barry K."/>
            <person name="Grigoriev I.V."/>
            <person name="Spatafora J.W."/>
        </authorList>
    </citation>
    <scope>NUCLEOTIDE SEQUENCE [LARGE SCALE GENOMIC DNA]</scope>
    <source>
        <strain evidence="7 8">AM-OR11-026</strain>
    </source>
</reference>
<comment type="similarity">
    <text evidence="1">Belongs to the flavin-dependent halogenase family.</text>
</comment>
<organism evidence="7 8">
    <name type="scientific">Rhizopogon vinicolor AM-OR11-026</name>
    <dbReference type="NCBI Taxonomy" id="1314800"/>
    <lineage>
        <taxon>Eukaryota</taxon>
        <taxon>Fungi</taxon>
        <taxon>Dikarya</taxon>
        <taxon>Basidiomycota</taxon>
        <taxon>Agaricomycotina</taxon>
        <taxon>Agaricomycetes</taxon>
        <taxon>Agaricomycetidae</taxon>
        <taxon>Boletales</taxon>
        <taxon>Suillineae</taxon>
        <taxon>Rhizopogonaceae</taxon>
        <taxon>Rhizopogon</taxon>
    </lineage>
</organism>
<protein>
    <submittedName>
        <fullName evidence="7">FAD/NAD(P)-binding domain-containing protein</fullName>
    </submittedName>
</protein>
<keyword evidence="2" id="KW-0285">Flavoprotein</keyword>
<keyword evidence="4" id="KW-0560">Oxidoreductase</keyword>
<dbReference type="GO" id="GO:0044550">
    <property type="term" value="P:secondary metabolite biosynthetic process"/>
    <property type="evidence" value="ECO:0007669"/>
    <property type="project" value="UniProtKB-ARBA"/>
</dbReference>
<evidence type="ECO:0000256" key="3">
    <source>
        <dbReference type="ARBA" id="ARBA00022827"/>
    </source>
</evidence>
<feature type="domain" description="FAD-binding" evidence="6">
    <location>
        <begin position="9"/>
        <end position="175"/>
    </location>
</feature>
<gene>
    <name evidence="7" type="ORF">K503DRAFT_853152</name>
</gene>
<proteinExistence type="inferred from homology"/>
<dbReference type="OrthoDB" id="3340390at2759"/>
<name>A0A1B7NFW1_9AGAM</name>
<dbReference type="Pfam" id="PF01494">
    <property type="entry name" value="FAD_binding_3"/>
    <property type="match status" value="1"/>
</dbReference>
<evidence type="ECO:0000256" key="2">
    <source>
        <dbReference type="ARBA" id="ARBA00022630"/>
    </source>
</evidence>
<dbReference type="Proteomes" id="UP000092154">
    <property type="component" value="Unassembled WGS sequence"/>
</dbReference>
<dbReference type="GO" id="GO:0140907">
    <property type="term" value="F:flavin-dependent halogenase activity"/>
    <property type="evidence" value="ECO:0007669"/>
    <property type="project" value="UniProtKB-ARBA"/>
</dbReference>
<dbReference type="SUPFAM" id="SSF51905">
    <property type="entry name" value="FAD/NAD(P)-binding domain"/>
    <property type="match status" value="1"/>
</dbReference>
<dbReference type="InterPro" id="IPR036188">
    <property type="entry name" value="FAD/NAD-bd_sf"/>
</dbReference>
<dbReference type="InterPro" id="IPR050816">
    <property type="entry name" value="Flavin-dep_Halogenase_NPB"/>
</dbReference>
<comment type="catalytic activity">
    <reaction evidence="5">
        <text>melleolide F + FADH2 + chloride + O2 = 6'-chloromelleolide F + FAD + 2 H2O + H(+)</text>
        <dbReference type="Rhea" id="RHEA:67160"/>
        <dbReference type="ChEBI" id="CHEBI:15377"/>
        <dbReference type="ChEBI" id="CHEBI:15378"/>
        <dbReference type="ChEBI" id="CHEBI:15379"/>
        <dbReference type="ChEBI" id="CHEBI:17996"/>
        <dbReference type="ChEBI" id="CHEBI:57692"/>
        <dbReference type="ChEBI" id="CHEBI:58307"/>
        <dbReference type="ChEBI" id="CHEBI:167712"/>
        <dbReference type="ChEBI" id="CHEBI:167713"/>
    </reaction>
    <physiologicalReaction direction="left-to-right" evidence="5">
        <dbReference type="Rhea" id="RHEA:67161"/>
    </physiologicalReaction>
</comment>
<evidence type="ECO:0000313" key="8">
    <source>
        <dbReference type="Proteomes" id="UP000092154"/>
    </source>
</evidence>
<sequence>MSQQIPKNAQIVVVGGGPSGSYAASALAREGLDVVLLEAAHFPRYHIGESLIPSVRHYLRFIDAEQKLVDMGFKHKPGAAMKFNQFKREGYTDFVALGHSNSSWNVVRSAFDKMLLDHATSCGTKVFERTRVESFRFSATDNSRPVAAEWFCAADGERGVISFDYLVDASGRSGLMSTKYLRNRHFNASLKNVAIWGYWVGVSKYGINTPREGAPWFESLTDESGWAWFIPLHDGTTSIGIVMNQAIYNEKVRTLKGSSLEDRYRFSISLAPGLVNLIGSGRIVQKESIEGQPEQFDLLIRSASDFSYSASSYGGPGFRLVGDAGAFIDPFFSSGIHLAMTSGLSAAVSICAAVRGDCSEIDAAAWHTKRFSLSYTRFQMVVMSAYKQIRSTDLDILTEVDEDNYDRAFATIRPVIQGAGEMGSRLSEKELESALEFCSKCFNPASPEHLAFAAKQDLPKDILDVTGPFIDPQVIDSVISKTSEHTNSKGDQQLSGSVEDLKLLLDQINGRRVVHREYTINNFEVEDVNGFVVRLRKGYLGLMRTSTTSKGLSGSKVYIHDAKGCKVGGSLWSGGIVDGRL</sequence>
<dbReference type="PANTHER" id="PTHR43747:SF5">
    <property type="entry name" value="FAD-BINDING DOMAIN-CONTAINING PROTEIN"/>
    <property type="match status" value="1"/>
</dbReference>
<keyword evidence="8" id="KW-1185">Reference proteome</keyword>
<accession>A0A1B7NFW1</accession>